<comment type="similarity">
    <text evidence="2">Belongs to the drug/metabolite transporter (DMT) superfamily. 10 TMS drug/metabolite exporter (DME) (TC 2.A.7.3) family.</text>
</comment>
<dbReference type="AlphaFoldDB" id="A0A1X6Z203"/>
<dbReference type="InterPro" id="IPR037185">
    <property type="entry name" value="EmrE-like"/>
</dbReference>
<proteinExistence type="inferred from homology"/>
<evidence type="ECO:0000256" key="5">
    <source>
        <dbReference type="ARBA" id="ARBA00023136"/>
    </source>
</evidence>
<keyword evidence="5 6" id="KW-0472">Membrane</keyword>
<dbReference type="SUPFAM" id="SSF103481">
    <property type="entry name" value="Multidrug resistance efflux transporter EmrE"/>
    <property type="match status" value="2"/>
</dbReference>
<gene>
    <name evidence="8" type="ORF">ROA7450_01807</name>
</gene>
<evidence type="ECO:0000256" key="3">
    <source>
        <dbReference type="ARBA" id="ARBA00022692"/>
    </source>
</evidence>
<feature type="transmembrane region" description="Helical" evidence="6">
    <location>
        <begin position="132"/>
        <end position="149"/>
    </location>
</feature>
<evidence type="ECO:0000256" key="2">
    <source>
        <dbReference type="ARBA" id="ARBA00009853"/>
    </source>
</evidence>
<feature type="transmembrane region" description="Helical" evidence="6">
    <location>
        <begin position="155"/>
        <end position="174"/>
    </location>
</feature>
<dbReference type="PANTHER" id="PTHR22911">
    <property type="entry name" value="ACYL-MALONYL CONDENSING ENZYME-RELATED"/>
    <property type="match status" value="1"/>
</dbReference>
<dbReference type="Pfam" id="PF00892">
    <property type="entry name" value="EamA"/>
    <property type="match status" value="1"/>
</dbReference>
<dbReference type="GO" id="GO:0016020">
    <property type="term" value="C:membrane"/>
    <property type="evidence" value="ECO:0007669"/>
    <property type="project" value="UniProtKB-SubCell"/>
</dbReference>
<feature type="domain" description="EamA" evidence="7">
    <location>
        <begin position="17"/>
        <end position="148"/>
    </location>
</feature>
<protein>
    <submittedName>
        <fullName evidence="8">EamA-like transporter family protein</fullName>
    </submittedName>
</protein>
<keyword evidence="3 6" id="KW-0812">Transmembrane</keyword>
<name>A0A1X6Z203_9RHOB</name>
<feature type="transmembrane region" description="Helical" evidence="6">
    <location>
        <begin position="230"/>
        <end position="253"/>
    </location>
</feature>
<dbReference type="Proteomes" id="UP000193061">
    <property type="component" value="Unassembled WGS sequence"/>
</dbReference>
<accession>A0A1X6Z203</accession>
<evidence type="ECO:0000313" key="8">
    <source>
        <dbReference type="EMBL" id="SLN37640.1"/>
    </source>
</evidence>
<reference evidence="8 9" key="1">
    <citation type="submission" date="2017-03" db="EMBL/GenBank/DDBJ databases">
        <authorList>
            <person name="Afonso C.L."/>
            <person name="Miller P.J."/>
            <person name="Scott M.A."/>
            <person name="Spackman E."/>
            <person name="Goraichik I."/>
            <person name="Dimitrov K.M."/>
            <person name="Suarez D.L."/>
            <person name="Swayne D.E."/>
        </authorList>
    </citation>
    <scope>NUCLEOTIDE SEQUENCE [LARGE SCALE GENOMIC DNA]</scope>
    <source>
        <strain evidence="8 9">CECT 7450</strain>
    </source>
</reference>
<feature type="transmembrane region" description="Helical" evidence="6">
    <location>
        <begin position="186"/>
        <end position="210"/>
    </location>
</feature>
<dbReference type="InterPro" id="IPR000620">
    <property type="entry name" value="EamA_dom"/>
</dbReference>
<feature type="transmembrane region" description="Helical" evidence="6">
    <location>
        <begin position="286"/>
        <end position="303"/>
    </location>
</feature>
<keyword evidence="9" id="KW-1185">Reference proteome</keyword>
<comment type="subcellular location">
    <subcellularLocation>
        <location evidence="1">Membrane</location>
        <topology evidence="1">Multi-pass membrane protein</topology>
    </subcellularLocation>
</comment>
<evidence type="ECO:0000259" key="7">
    <source>
        <dbReference type="Pfam" id="PF00892"/>
    </source>
</evidence>
<feature type="transmembrane region" description="Helical" evidence="6">
    <location>
        <begin position="77"/>
        <end position="96"/>
    </location>
</feature>
<keyword evidence="4 6" id="KW-1133">Transmembrane helix</keyword>
<feature type="transmembrane region" description="Helical" evidence="6">
    <location>
        <begin position="108"/>
        <end position="125"/>
    </location>
</feature>
<sequence>MSSENTSQPRADNIPLAVTAIVLAVLALPLGDALIKGANTGFAISQIFILRSALVVPVFVAIIMMRNPKALRLPKRLGWATLRGFFMTIMWVFYYLSLPHLELSAAAAAYYTCPIFITLFSAMLLGNKIKAVGWIAVIVGFLGVLLILRPKADDFNWYALFPIVSAVLYALAMIATRAKMRDEHPLILAMSLHVSFIITGAAIMALGVVWPSDATQGSSLFASWGVMGTTQWGVMAILGVALLIGSIGAVVGYQNGPPSLVGTFDFAYVGFAVMWGILLLGETPDPVSIVGMLMITGAGIMAMRQ</sequence>
<evidence type="ECO:0000313" key="9">
    <source>
        <dbReference type="Proteomes" id="UP000193061"/>
    </source>
</evidence>
<evidence type="ECO:0000256" key="4">
    <source>
        <dbReference type="ARBA" id="ARBA00022989"/>
    </source>
</evidence>
<feature type="transmembrane region" description="Helical" evidence="6">
    <location>
        <begin position="43"/>
        <end position="65"/>
    </location>
</feature>
<dbReference type="EMBL" id="FWFX01000004">
    <property type="protein sequence ID" value="SLN37640.1"/>
    <property type="molecule type" value="Genomic_DNA"/>
</dbReference>
<dbReference type="RefSeq" id="WP_085805366.1">
    <property type="nucleotide sequence ID" value="NZ_FWFX01000004.1"/>
</dbReference>
<feature type="transmembrane region" description="Helical" evidence="6">
    <location>
        <begin position="260"/>
        <end position="280"/>
    </location>
</feature>
<evidence type="ECO:0000256" key="1">
    <source>
        <dbReference type="ARBA" id="ARBA00004141"/>
    </source>
</evidence>
<dbReference type="OrthoDB" id="148351at2"/>
<organism evidence="8 9">
    <name type="scientific">Roseovarius albus</name>
    <dbReference type="NCBI Taxonomy" id="1247867"/>
    <lineage>
        <taxon>Bacteria</taxon>
        <taxon>Pseudomonadati</taxon>
        <taxon>Pseudomonadota</taxon>
        <taxon>Alphaproteobacteria</taxon>
        <taxon>Rhodobacterales</taxon>
        <taxon>Roseobacteraceae</taxon>
        <taxon>Roseovarius</taxon>
    </lineage>
</organism>
<dbReference type="PANTHER" id="PTHR22911:SF6">
    <property type="entry name" value="SOLUTE CARRIER FAMILY 35 MEMBER G1"/>
    <property type="match status" value="1"/>
</dbReference>
<evidence type="ECO:0000256" key="6">
    <source>
        <dbReference type="SAM" id="Phobius"/>
    </source>
</evidence>